<dbReference type="InterPro" id="IPR025943">
    <property type="entry name" value="Sigma_54_int_dom_ATP-bd_2"/>
</dbReference>
<dbReference type="Proteomes" id="UP000182063">
    <property type="component" value="Chromosome"/>
</dbReference>
<keyword evidence="6" id="KW-0010">Activator</keyword>
<evidence type="ECO:0000256" key="7">
    <source>
        <dbReference type="ARBA" id="ARBA00023163"/>
    </source>
</evidence>
<keyword evidence="7" id="KW-0804">Transcription</keyword>
<sequence length="388" mass="42476">MGQTARTDREIDADFATVTTSLPSIESLLIGRSRKMAEVRRLIARVARSQASVLVTGPSGSGKEVVARCLHEASSRRGASFVAVNCGAIPRELLESELFGHEKGAFTGALQTRKGRFEAADGGTIFLDEIGDMPADMQVKLLRVLEERQIERVGSNKTQAVNVRVISATHKNLEQAIIDGRFREDLFYRLNIFPLRLPALAERREDLPELIAHFLGQMDAETRFSPAAMRMLAAYDWPGNVRELRNVIERATILHPDAEVSAEDIELLIGATISVPHDMDESVAVWEAASPDCIEDEPAEIADISAVATPLRPYGAGFNIDPRALVGAGSFDMRAMVAELEQSLIRAALDSSGEVIADAARMLGLQRTSLIEKMRKYQISRSERPAAA</sequence>
<dbReference type="InterPro" id="IPR058031">
    <property type="entry name" value="AAA_lid_NorR"/>
</dbReference>
<evidence type="ECO:0000259" key="8">
    <source>
        <dbReference type="PROSITE" id="PS50045"/>
    </source>
</evidence>
<accession>A0A1L3ZYV4</accession>
<dbReference type="InterPro" id="IPR003593">
    <property type="entry name" value="AAA+_ATPase"/>
</dbReference>
<dbReference type="Pfam" id="PF02954">
    <property type="entry name" value="HTH_8"/>
    <property type="match status" value="1"/>
</dbReference>
<dbReference type="InterPro" id="IPR002078">
    <property type="entry name" value="Sigma_54_int"/>
</dbReference>
<dbReference type="PANTHER" id="PTHR32071:SF117">
    <property type="entry name" value="PTS-DEPENDENT DIHYDROXYACETONE KINASE OPERON REGULATORY PROTEIN-RELATED"/>
    <property type="match status" value="1"/>
</dbReference>
<dbReference type="PROSITE" id="PS50045">
    <property type="entry name" value="SIGMA54_INTERACT_4"/>
    <property type="match status" value="1"/>
</dbReference>
<protein>
    <recommendedName>
        <fullName evidence="8">Sigma-54 factor interaction domain-containing protein</fullName>
    </recommendedName>
</protein>
<evidence type="ECO:0000313" key="10">
    <source>
        <dbReference type="Proteomes" id="UP000182063"/>
    </source>
</evidence>
<dbReference type="Pfam" id="PF25601">
    <property type="entry name" value="AAA_lid_14"/>
    <property type="match status" value="1"/>
</dbReference>
<evidence type="ECO:0000256" key="3">
    <source>
        <dbReference type="ARBA" id="ARBA00023012"/>
    </source>
</evidence>
<dbReference type="KEGG" id="sphj:BSL82_17240"/>
<dbReference type="GO" id="GO:0005524">
    <property type="term" value="F:ATP binding"/>
    <property type="evidence" value="ECO:0007669"/>
    <property type="project" value="UniProtKB-KW"/>
</dbReference>
<name>A0A1L3ZYV4_9SPHN</name>
<dbReference type="RefSeq" id="WP_083579280.1">
    <property type="nucleotide sequence ID" value="NZ_CP018221.1"/>
</dbReference>
<dbReference type="InterPro" id="IPR002197">
    <property type="entry name" value="HTH_Fis"/>
</dbReference>
<dbReference type="Gene3D" id="3.40.50.300">
    <property type="entry name" value="P-loop containing nucleotide triphosphate hydrolases"/>
    <property type="match status" value="1"/>
</dbReference>
<evidence type="ECO:0000256" key="2">
    <source>
        <dbReference type="ARBA" id="ARBA00022840"/>
    </source>
</evidence>
<dbReference type="OrthoDB" id="9154941at2"/>
<keyword evidence="3" id="KW-0902">Two-component regulatory system</keyword>
<gene>
    <name evidence="9" type="ORF">BSL82_17240</name>
</gene>
<dbReference type="SMART" id="SM00382">
    <property type="entry name" value="AAA"/>
    <property type="match status" value="1"/>
</dbReference>
<keyword evidence="1" id="KW-0547">Nucleotide-binding</keyword>
<keyword evidence="4" id="KW-0805">Transcription regulation</keyword>
<feature type="domain" description="Sigma-54 factor interaction" evidence="8">
    <location>
        <begin position="29"/>
        <end position="253"/>
    </location>
</feature>
<dbReference type="PRINTS" id="PR01590">
    <property type="entry name" value="HTHFIS"/>
</dbReference>
<dbReference type="FunFam" id="3.40.50.300:FF:000006">
    <property type="entry name" value="DNA-binding transcriptional regulator NtrC"/>
    <property type="match status" value="1"/>
</dbReference>
<organism evidence="9 10">
    <name type="scientific">Tardibacter chloracetimidivorans</name>
    <dbReference type="NCBI Taxonomy" id="1921510"/>
    <lineage>
        <taxon>Bacteria</taxon>
        <taxon>Pseudomonadati</taxon>
        <taxon>Pseudomonadota</taxon>
        <taxon>Alphaproteobacteria</taxon>
        <taxon>Sphingomonadales</taxon>
        <taxon>Sphingomonadaceae</taxon>
        <taxon>Tardibacter</taxon>
    </lineage>
</organism>
<dbReference type="GO" id="GO:0006355">
    <property type="term" value="P:regulation of DNA-templated transcription"/>
    <property type="evidence" value="ECO:0007669"/>
    <property type="project" value="InterPro"/>
</dbReference>
<reference evidence="10" key="1">
    <citation type="submission" date="2016-11" db="EMBL/GenBank/DDBJ databases">
        <title>Complete Genome Sequence of alachlor-degrading Sphingomonas sp. strain JJ-A5.</title>
        <authorList>
            <person name="Lee H."/>
            <person name="Ka J.-O."/>
        </authorList>
    </citation>
    <scope>NUCLEOTIDE SEQUENCE [LARGE SCALE GENOMIC DNA]</scope>
    <source>
        <strain evidence="10">JJ-A5</strain>
    </source>
</reference>
<dbReference type="AlphaFoldDB" id="A0A1L3ZYV4"/>
<dbReference type="PROSITE" id="PS00676">
    <property type="entry name" value="SIGMA54_INTERACT_2"/>
    <property type="match status" value="1"/>
</dbReference>
<dbReference type="Pfam" id="PF00158">
    <property type="entry name" value="Sigma54_activat"/>
    <property type="match status" value="1"/>
</dbReference>
<dbReference type="InterPro" id="IPR025944">
    <property type="entry name" value="Sigma_54_int_dom_CS"/>
</dbReference>
<dbReference type="InterPro" id="IPR009057">
    <property type="entry name" value="Homeodomain-like_sf"/>
</dbReference>
<dbReference type="Gene3D" id="1.10.10.60">
    <property type="entry name" value="Homeodomain-like"/>
    <property type="match status" value="1"/>
</dbReference>
<evidence type="ECO:0000256" key="6">
    <source>
        <dbReference type="ARBA" id="ARBA00023159"/>
    </source>
</evidence>
<keyword evidence="10" id="KW-1185">Reference proteome</keyword>
<keyword evidence="5" id="KW-0238">DNA-binding</keyword>
<dbReference type="PROSITE" id="PS00688">
    <property type="entry name" value="SIGMA54_INTERACT_3"/>
    <property type="match status" value="1"/>
</dbReference>
<dbReference type="CDD" id="cd00009">
    <property type="entry name" value="AAA"/>
    <property type="match status" value="1"/>
</dbReference>
<dbReference type="STRING" id="1921510.BSL82_17240"/>
<evidence type="ECO:0000256" key="4">
    <source>
        <dbReference type="ARBA" id="ARBA00023015"/>
    </source>
</evidence>
<dbReference type="GO" id="GO:0000160">
    <property type="term" value="P:phosphorelay signal transduction system"/>
    <property type="evidence" value="ECO:0007669"/>
    <property type="project" value="UniProtKB-KW"/>
</dbReference>
<dbReference type="SUPFAM" id="SSF52540">
    <property type="entry name" value="P-loop containing nucleoside triphosphate hydrolases"/>
    <property type="match status" value="1"/>
</dbReference>
<evidence type="ECO:0000313" key="9">
    <source>
        <dbReference type="EMBL" id="API60807.1"/>
    </source>
</evidence>
<proteinExistence type="predicted"/>
<dbReference type="Gene3D" id="1.10.8.60">
    <property type="match status" value="1"/>
</dbReference>
<dbReference type="EMBL" id="CP018221">
    <property type="protein sequence ID" value="API60807.1"/>
    <property type="molecule type" value="Genomic_DNA"/>
</dbReference>
<keyword evidence="2" id="KW-0067">ATP-binding</keyword>
<evidence type="ECO:0000256" key="5">
    <source>
        <dbReference type="ARBA" id="ARBA00023125"/>
    </source>
</evidence>
<dbReference type="PANTHER" id="PTHR32071">
    <property type="entry name" value="TRANSCRIPTIONAL REGULATORY PROTEIN"/>
    <property type="match status" value="1"/>
</dbReference>
<dbReference type="SUPFAM" id="SSF46689">
    <property type="entry name" value="Homeodomain-like"/>
    <property type="match status" value="1"/>
</dbReference>
<dbReference type="GO" id="GO:0043565">
    <property type="term" value="F:sequence-specific DNA binding"/>
    <property type="evidence" value="ECO:0007669"/>
    <property type="project" value="InterPro"/>
</dbReference>
<evidence type="ECO:0000256" key="1">
    <source>
        <dbReference type="ARBA" id="ARBA00022741"/>
    </source>
</evidence>
<dbReference type="InterPro" id="IPR027417">
    <property type="entry name" value="P-loop_NTPase"/>
</dbReference>